<dbReference type="AlphaFoldDB" id="A0A8K0IMB0"/>
<dbReference type="EMBL" id="CM017881">
    <property type="protein sequence ID" value="KAG1362312.1"/>
    <property type="molecule type" value="Genomic_DNA"/>
</dbReference>
<protein>
    <submittedName>
        <fullName evidence="1">Uncharacterized protein</fullName>
    </submittedName>
</protein>
<keyword evidence="2" id="KW-1185">Reference proteome</keyword>
<reference evidence="1" key="1">
    <citation type="journal article" date="2017" name="Gigascience">
        <title>The genome draft of coconut (Cocos nucifera).</title>
        <authorList>
            <person name="Xiao Y."/>
            <person name="Xu P."/>
            <person name="Fan H."/>
            <person name="Baudouin L."/>
            <person name="Xia W."/>
            <person name="Bocs S."/>
            <person name="Xu J."/>
            <person name="Li Q."/>
            <person name="Guo A."/>
            <person name="Zhou L."/>
            <person name="Li J."/>
            <person name="Wu Y."/>
            <person name="Ma Z."/>
            <person name="Armero A."/>
            <person name="Issali A.E."/>
            <person name="Liu N."/>
            <person name="Peng M."/>
            <person name="Yang Y."/>
        </authorList>
    </citation>
    <scope>NUCLEOTIDE SEQUENCE</scope>
    <source>
        <tissue evidence="1">Spear leaf of Hainan Tall coconut</tissue>
    </source>
</reference>
<dbReference type="OrthoDB" id="774557at2759"/>
<reference evidence="1" key="2">
    <citation type="submission" date="2019-07" db="EMBL/GenBank/DDBJ databases">
        <authorList>
            <person name="Yang Y."/>
            <person name="Bocs S."/>
            <person name="Baudouin L."/>
        </authorList>
    </citation>
    <scope>NUCLEOTIDE SEQUENCE</scope>
    <source>
        <tissue evidence="1">Spear leaf of Hainan Tall coconut</tissue>
    </source>
</reference>
<accession>A0A8K0IMB0</accession>
<gene>
    <name evidence="1" type="ORF">COCNU_10G005310</name>
</gene>
<name>A0A8K0IMB0_COCNU</name>
<evidence type="ECO:0000313" key="1">
    <source>
        <dbReference type="EMBL" id="KAG1362312.1"/>
    </source>
</evidence>
<comment type="caution">
    <text evidence="1">The sequence shown here is derived from an EMBL/GenBank/DDBJ whole genome shotgun (WGS) entry which is preliminary data.</text>
</comment>
<dbReference type="Proteomes" id="UP000797356">
    <property type="component" value="Chromosome 10"/>
</dbReference>
<dbReference type="InterPro" id="IPR029005">
    <property type="entry name" value="LIM-bd/SEUSS"/>
</dbReference>
<dbReference type="PANTHER" id="PTHR10378">
    <property type="entry name" value="LIM DOMAIN-BINDING PROTEIN"/>
    <property type="match status" value="1"/>
</dbReference>
<organism evidence="1 2">
    <name type="scientific">Cocos nucifera</name>
    <name type="common">Coconut palm</name>
    <dbReference type="NCBI Taxonomy" id="13894"/>
    <lineage>
        <taxon>Eukaryota</taxon>
        <taxon>Viridiplantae</taxon>
        <taxon>Streptophyta</taxon>
        <taxon>Embryophyta</taxon>
        <taxon>Tracheophyta</taxon>
        <taxon>Spermatophyta</taxon>
        <taxon>Magnoliopsida</taxon>
        <taxon>Liliopsida</taxon>
        <taxon>Arecaceae</taxon>
        <taxon>Arecoideae</taxon>
        <taxon>Cocoseae</taxon>
        <taxon>Attaleinae</taxon>
        <taxon>Cocos</taxon>
    </lineage>
</organism>
<proteinExistence type="predicted"/>
<evidence type="ECO:0000313" key="2">
    <source>
        <dbReference type="Proteomes" id="UP000797356"/>
    </source>
</evidence>
<sequence>MSIGAACDVLDGLCSSCIGCPIILQDTGRNLWLSILHLKPRKAGVLHHTVMVATVPLVFSLKKLWLAFVSGDLYFCLTTSEEQRLLDMFMRLHLKYFLGYVRSNLTVDVDGILFLDMSHEFRLPTGMMVLEHARVVQESVCEEVPVVHEGQL</sequence>